<feature type="domain" description="PAC" evidence="9">
    <location>
        <begin position="569"/>
        <end position="621"/>
    </location>
</feature>
<feature type="compositionally biased region" description="Basic and acidic residues" evidence="6">
    <location>
        <begin position="186"/>
        <end position="200"/>
    </location>
</feature>
<dbReference type="InterPro" id="IPR052162">
    <property type="entry name" value="Sensor_kinase/Photoreceptor"/>
</dbReference>
<evidence type="ECO:0000313" key="10">
    <source>
        <dbReference type="EMBL" id="OSO94566.1"/>
    </source>
</evidence>
<evidence type="ECO:0000259" key="8">
    <source>
        <dbReference type="PROSITE" id="PS50112"/>
    </source>
</evidence>
<dbReference type="Pfam" id="PF08447">
    <property type="entry name" value="PAS_3"/>
    <property type="match status" value="2"/>
</dbReference>
<dbReference type="SMART" id="SM00091">
    <property type="entry name" value="PAS"/>
    <property type="match status" value="5"/>
</dbReference>
<dbReference type="CDD" id="cd00130">
    <property type="entry name" value="PAS"/>
    <property type="match status" value="3"/>
</dbReference>
<dbReference type="eggNOG" id="arCOG02352">
    <property type="taxonomic scope" value="Archaea"/>
</dbReference>
<dbReference type="Pfam" id="PF02518">
    <property type="entry name" value="HATPase_c"/>
    <property type="match status" value="1"/>
</dbReference>
<dbReference type="Pfam" id="PF08448">
    <property type="entry name" value="PAS_4"/>
    <property type="match status" value="1"/>
</dbReference>
<feature type="domain" description="PAS" evidence="8">
    <location>
        <begin position="494"/>
        <end position="538"/>
    </location>
</feature>
<dbReference type="PANTHER" id="PTHR43304:SF1">
    <property type="entry name" value="PAC DOMAIN-CONTAINING PROTEIN"/>
    <property type="match status" value="1"/>
</dbReference>
<dbReference type="STRING" id="1121945.GCA_000421805_03233"/>
<evidence type="ECO:0000313" key="11">
    <source>
        <dbReference type="Proteomes" id="UP000193587"/>
    </source>
</evidence>
<dbReference type="InterPro" id="IPR000014">
    <property type="entry name" value="PAS"/>
</dbReference>
<reference evidence="10 11" key="1">
    <citation type="submission" date="2017-04" db="EMBL/GenBank/DDBJ databases">
        <title>MLSA of the genus Halorubrum.</title>
        <authorList>
            <person name="De La Haba R."/>
            <person name="Sanchez-Porro C."/>
            <person name="Infante-Dominguez C."/>
            <person name="Ventosa A."/>
        </authorList>
    </citation>
    <scope>NUCLEOTIDE SEQUENCE [LARGE SCALE GENOMIC DNA]</scope>
    <source>
        <strain evidence="10 11">DSM 17463</strain>
    </source>
</reference>
<dbReference type="PANTHER" id="PTHR43304">
    <property type="entry name" value="PHYTOCHROME-LIKE PROTEIN CPH1"/>
    <property type="match status" value="1"/>
</dbReference>
<dbReference type="InterPro" id="IPR004358">
    <property type="entry name" value="Sig_transdc_His_kin-like_C"/>
</dbReference>
<dbReference type="InterPro" id="IPR005467">
    <property type="entry name" value="His_kinase_dom"/>
</dbReference>
<dbReference type="eggNOG" id="arCOG02333">
    <property type="taxonomic scope" value="Archaea"/>
</dbReference>
<dbReference type="SMART" id="SM00387">
    <property type="entry name" value="HATPase_c"/>
    <property type="match status" value="1"/>
</dbReference>
<dbReference type="PRINTS" id="PR00344">
    <property type="entry name" value="BCTRLSENSOR"/>
</dbReference>
<dbReference type="Proteomes" id="UP000193587">
    <property type="component" value="Unassembled WGS sequence"/>
</dbReference>
<keyword evidence="4" id="KW-0808">Transferase</keyword>
<dbReference type="Gene3D" id="3.30.450.20">
    <property type="entry name" value="PAS domain"/>
    <property type="match status" value="5"/>
</dbReference>
<evidence type="ECO:0000256" key="3">
    <source>
        <dbReference type="ARBA" id="ARBA00022553"/>
    </source>
</evidence>
<feature type="domain" description="PAC" evidence="9">
    <location>
        <begin position="440"/>
        <end position="493"/>
    </location>
</feature>
<keyword evidence="3" id="KW-0597">Phosphoprotein</keyword>
<feature type="region of interest" description="Disordered" evidence="6">
    <location>
        <begin position="186"/>
        <end position="207"/>
    </location>
</feature>
<evidence type="ECO:0000256" key="4">
    <source>
        <dbReference type="ARBA" id="ARBA00022679"/>
    </source>
</evidence>
<name>A0A1X4GBR0_HALEZ</name>
<dbReference type="PROSITE" id="PS50113">
    <property type="entry name" value="PAC"/>
    <property type="match status" value="3"/>
</dbReference>
<dbReference type="InterPro" id="IPR003594">
    <property type="entry name" value="HATPase_dom"/>
</dbReference>
<dbReference type="Gene3D" id="3.30.565.10">
    <property type="entry name" value="Histidine kinase-like ATPase, C-terminal domain"/>
    <property type="match status" value="1"/>
</dbReference>
<dbReference type="NCBIfam" id="TIGR00229">
    <property type="entry name" value="sensory_box"/>
    <property type="match status" value="3"/>
</dbReference>
<organism evidence="10 11">
    <name type="scientific">Halorubrum ezzemoulense DSM 17463</name>
    <dbReference type="NCBI Taxonomy" id="1121945"/>
    <lineage>
        <taxon>Archaea</taxon>
        <taxon>Methanobacteriati</taxon>
        <taxon>Methanobacteriota</taxon>
        <taxon>Stenosarchaea group</taxon>
        <taxon>Halobacteria</taxon>
        <taxon>Halobacteriales</taxon>
        <taxon>Haloferacaceae</taxon>
        <taxon>Halorubrum</taxon>
    </lineage>
</organism>
<evidence type="ECO:0000256" key="1">
    <source>
        <dbReference type="ARBA" id="ARBA00000085"/>
    </source>
</evidence>
<evidence type="ECO:0000256" key="6">
    <source>
        <dbReference type="SAM" id="MobiDB-lite"/>
    </source>
</evidence>
<evidence type="ECO:0000259" key="7">
    <source>
        <dbReference type="PROSITE" id="PS50109"/>
    </source>
</evidence>
<evidence type="ECO:0000256" key="5">
    <source>
        <dbReference type="ARBA" id="ARBA00022777"/>
    </source>
</evidence>
<dbReference type="Pfam" id="PF13426">
    <property type="entry name" value="PAS_9"/>
    <property type="match status" value="1"/>
</dbReference>
<feature type="domain" description="PAS" evidence="8">
    <location>
        <begin position="364"/>
        <end position="436"/>
    </location>
</feature>
<dbReference type="InterPro" id="IPR001610">
    <property type="entry name" value="PAC"/>
</dbReference>
<dbReference type="EC" id="2.7.13.3" evidence="2"/>
<dbReference type="InterPro" id="IPR013655">
    <property type="entry name" value="PAS_fold_3"/>
</dbReference>
<sequence length="841" mass="93840">MNGAGKFAPGTSPSEVLGGVTDPLFALDERGALSFVNEPASDLFGSADGVPLDETVWEQLRDGFGAETAARLRHAFETRETLSVTAYDGIDRRWVRIGTHPSATGMTVTVSPAPDGDRTRLSEAADAAIDGIAILDDEEYVYMNRAHAAIFDFEPDELLGESWRRLYGDAEQERIERDVFPQLEREGEWRGETEGRRRDGSGVPQDVSLSLLDDGTLVCVNKDITERKARERELEQTREFLERAQASAAVGGWEVDLTTESLHWTDEVYRIHELPLDARTSLQDGFDFYHPEDRGVVTDAFDRLVDEGESYDLELRIVTAEDRTRWIRTVGEPRTDANGDVVAAVGVFQEITDRKRRDEQLAQLRERLDLAVEGANLGVWDWDMTTDEVVFNDRWATMLGLSPDDIEPSLDTWEERVNPDDISRVKAALNAHIDGETEMYDCDHRMRTAEGDWLWIRDAGKIVDRDADGRPTRAVGIHLDISAQKEQEAAIERARNELRQIIDLVPDLIFAKRDDGTYLLANEATAEAYGLTVAETEGCTDAEILPDSAQSTHFRADDQRVIESDEQLEIPEEELTTADGETRLFQTTKIPYRVAGTDDDAMLGYARDITPLRRYEHRLERQRDNLSVLNKIVRHDIRNALQVVSGSAELLEHRLDTENHRLLKAIRTAAAEAVDITVSAREVTELLMEFDSDPEPVALTPVLTRQIDAVRSSDRSVSVTRVGKSDEKPVLAHEMLKSVFRNLLHNAVVHNDGDSPSIRVSTDALPGRVRVAVADDGPGVPDDLKRTVFDEGTQGIDSEGTGLGLYLVKTLVDRYGGAVWVEDSESGGARFVVELPRVDAE</sequence>
<dbReference type="Gene3D" id="2.10.70.100">
    <property type="match status" value="1"/>
</dbReference>
<feature type="domain" description="PAC" evidence="9">
    <location>
        <begin position="311"/>
        <end position="363"/>
    </location>
</feature>
<dbReference type="PROSITE" id="PS50112">
    <property type="entry name" value="PAS"/>
    <property type="match status" value="3"/>
</dbReference>
<dbReference type="SUPFAM" id="SSF55874">
    <property type="entry name" value="ATPase domain of HSP90 chaperone/DNA topoisomerase II/histidine kinase"/>
    <property type="match status" value="1"/>
</dbReference>
<proteinExistence type="predicted"/>
<dbReference type="InterPro" id="IPR036890">
    <property type="entry name" value="HATPase_C_sf"/>
</dbReference>
<dbReference type="SUPFAM" id="SSF55785">
    <property type="entry name" value="PYP-like sensor domain (PAS domain)"/>
    <property type="match status" value="4"/>
</dbReference>
<dbReference type="InterPro" id="IPR013656">
    <property type="entry name" value="PAS_4"/>
</dbReference>
<dbReference type="InterPro" id="IPR000700">
    <property type="entry name" value="PAS-assoc_C"/>
</dbReference>
<accession>A0A1X4GBR0</accession>
<feature type="domain" description="Histidine kinase" evidence="7">
    <location>
        <begin position="632"/>
        <end position="839"/>
    </location>
</feature>
<keyword evidence="5" id="KW-0418">Kinase</keyword>
<dbReference type="SMART" id="SM00086">
    <property type="entry name" value="PAC"/>
    <property type="match status" value="3"/>
</dbReference>
<feature type="domain" description="PAS" evidence="8">
    <location>
        <begin position="15"/>
        <end position="45"/>
    </location>
</feature>
<evidence type="ECO:0000259" key="9">
    <source>
        <dbReference type="PROSITE" id="PS50113"/>
    </source>
</evidence>
<gene>
    <name evidence="10" type="ORF">B9H04_14040</name>
</gene>
<dbReference type="GO" id="GO:0004673">
    <property type="term" value="F:protein histidine kinase activity"/>
    <property type="evidence" value="ECO:0007669"/>
    <property type="project" value="UniProtKB-EC"/>
</dbReference>
<evidence type="ECO:0000256" key="2">
    <source>
        <dbReference type="ARBA" id="ARBA00012438"/>
    </source>
</evidence>
<protein>
    <recommendedName>
        <fullName evidence="2">histidine kinase</fullName>
        <ecNumber evidence="2">2.7.13.3</ecNumber>
    </recommendedName>
</protein>
<dbReference type="AlphaFoldDB" id="A0A1X4GBR0"/>
<comment type="caution">
    <text evidence="10">The sequence shown here is derived from an EMBL/GenBank/DDBJ whole genome shotgun (WGS) entry which is preliminary data.</text>
</comment>
<dbReference type="EMBL" id="NEDJ01000061">
    <property type="protein sequence ID" value="OSO94566.1"/>
    <property type="molecule type" value="Genomic_DNA"/>
</dbReference>
<dbReference type="InterPro" id="IPR035965">
    <property type="entry name" value="PAS-like_dom_sf"/>
</dbReference>
<dbReference type="PROSITE" id="PS50109">
    <property type="entry name" value="HIS_KIN"/>
    <property type="match status" value="1"/>
</dbReference>
<comment type="catalytic activity">
    <reaction evidence="1">
        <text>ATP + protein L-histidine = ADP + protein N-phospho-L-histidine.</text>
        <dbReference type="EC" id="2.7.13.3"/>
    </reaction>
</comment>